<dbReference type="OMA" id="ACVEEYM"/>
<dbReference type="PaxDb" id="2903-EOD21394"/>
<name>A0A0D3JD09_EMIH1</name>
<reference evidence="3" key="1">
    <citation type="journal article" date="2013" name="Nature">
        <title>Pan genome of the phytoplankton Emiliania underpins its global distribution.</title>
        <authorList>
            <person name="Read B.A."/>
            <person name="Kegel J."/>
            <person name="Klute M.J."/>
            <person name="Kuo A."/>
            <person name="Lefebvre S.C."/>
            <person name="Maumus F."/>
            <person name="Mayer C."/>
            <person name="Miller J."/>
            <person name="Monier A."/>
            <person name="Salamov A."/>
            <person name="Young J."/>
            <person name="Aguilar M."/>
            <person name="Claverie J.M."/>
            <person name="Frickenhaus S."/>
            <person name="Gonzalez K."/>
            <person name="Herman E.K."/>
            <person name="Lin Y.C."/>
            <person name="Napier J."/>
            <person name="Ogata H."/>
            <person name="Sarno A.F."/>
            <person name="Shmutz J."/>
            <person name="Schroeder D."/>
            <person name="de Vargas C."/>
            <person name="Verret F."/>
            <person name="von Dassow P."/>
            <person name="Valentin K."/>
            <person name="Van de Peer Y."/>
            <person name="Wheeler G."/>
            <person name="Dacks J.B."/>
            <person name="Delwiche C.F."/>
            <person name="Dyhrman S.T."/>
            <person name="Glockner G."/>
            <person name="John U."/>
            <person name="Richards T."/>
            <person name="Worden A.Z."/>
            <person name="Zhang X."/>
            <person name="Grigoriev I.V."/>
            <person name="Allen A.E."/>
            <person name="Bidle K."/>
            <person name="Borodovsky M."/>
            <person name="Bowler C."/>
            <person name="Brownlee C."/>
            <person name="Cock J.M."/>
            <person name="Elias M."/>
            <person name="Gladyshev V.N."/>
            <person name="Groth M."/>
            <person name="Guda C."/>
            <person name="Hadaegh A."/>
            <person name="Iglesias-Rodriguez M.D."/>
            <person name="Jenkins J."/>
            <person name="Jones B.M."/>
            <person name="Lawson T."/>
            <person name="Leese F."/>
            <person name="Lindquist E."/>
            <person name="Lobanov A."/>
            <person name="Lomsadze A."/>
            <person name="Malik S.B."/>
            <person name="Marsh M.E."/>
            <person name="Mackinder L."/>
            <person name="Mock T."/>
            <person name="Mueller-Roeber B."/>
            <person name="Pagarete A."/>
            <person name="Parker M."/>
            <person name="Probert I."/>
            <person name="Quesneville H."/>
            <person name="Raines C."/>
            <person name="Rensing S.A."/>
            <person name="Riano-Pachon D.M."/>
            <person name="Richier S."/>
            <person name="Rokitta S."/>
            <person name="Shiraiwa Y."/>
            <person name="Soanes D.M."/>
            <person name="van der Giezen M."/>
            <person name="Wahlund T.M."/>
            <person name="Williams B."/>
            <person name="Wilson W."/>
            <person name="Wolfe G."/>
            <person name="Wurch L.L."/>
        </authorList>
    </citation>
    <scope>NUCLEOTIDE SEQUENCE</scope>
</reference>
<dbReference type="Proteomes" id="UP000013827">
    <property type="component" value="Unassembled WGS sequence"/>
</dbReference>
<proteinExistence type="predicted"/>
<evidence type="ECO:0000313" key="3">
    <source>
        <dbReference type="Proteomes" id="UP000013827"/>
    </source>
</evidence>
<protein>
    <submittedName>
        <fullName evidence="2">Uncharacterized protein</fullName>
    </submittedName>
</protein>
<feature type="compositionally biased region" description="Acidic residues" evidence="1">
    <location>
        <begin position="176"/>
        <end position="195"/>
    </location>
</feature>
<dbReference type="RefSeq" id="XP_005773823.1">
    <property type="nucleotide sequence ID" value="XM_005773766.1"/>
</dbReference>
<feature type="compositionally biased region" description="Basic and acidic residues" evidence="1">
    <location>
        <begin position="198"/>
        <end position="213"/>
    </location>
</feature>
<evidence type="ECO:0000313" key="2">
    <source>
        <dbReference type="EnsemblProtists" id="EOD21394"/>
    </source>
</evidence>
<organism evidence="2 3">
    <name type="scientific">Emiliania huxleyi (strain CCMP1516)</name>
    <dbReference type="NCBI Taxonomy" id="280463"/>
    <lineage>
        <taxon>Eukaryota</taxon>
        <taxon>Haptista</taxon>
        <taxon>Haptophyta</taxon>
        <taxon>Prymnesiophyceae</taxon>
        <taxon>Isochrysidales</taxon>
        <taxon>Noelaerhabdaceae</taxon>
        <taxon>Emiliania</taxon>
    </lineage>
</organism>
<dbReference type="HOGENOM" id="CLU_1039876_0_0_1"/>
<dbReference type="AlphaFoldDB" id="A0A0D3JD09"/>
<keyword evidence="3" id="KW-1185">Reference proteome</keyword>
<reference evidence="2" key="2">
    <citation type="submission" date="2024-10" db="UniProtKB">
        <authorList>
            <consortium name="EnsemblProtists"/>
        </authorList>
    </citation>
    <scope>IDENTIFICATION</scope>
</reference>
<dbReference type="EnsemblProtists" id="EOD21394">
    <property type="protein sequence ID" value="EOD21394"/>
    <property type="gene ID" value="EMIHUDRAFT_117184"/>
</dbReference>
<dbReference type="KEGG" id="ehx:EMIHUDRAFT_117184"/>
<evidence type="ECO:0000256" key="1">
    <source>
        <dbReference type="SAM" id="MobiDB-lite"/>
    </source>
</evidence>
<feature type="compositionally biased region" description="Basic and acidic residues" evidence="1">
    <location>
        <begin position="230"/>
        <end position="239"/>
    </location>
</feature>
<feature type="region of interest" description="Disordered" evidence="1">
    <location>
        <begin position="166"/>
        <end position="270"/>
    </location>
</feature>
<accession>A0A0D3JD09</accession>
<sequence length="270" mass="28419">MHTELKKALQQEVLAAKSRWGGAIKLSKAPAGTPTAPLPIGVERTIARPASAEAFDVDDLRVRLLIDGPSASAECVRVEVSGDALPAQLQAAAAARVAELWGGILTKYSLAAPAAGGPFAIERVLAWCETKYTELLNLVPELVEGYDGVNEVGVTIRRYCLVDRAEGGEGGGGSSSEEEEEGEGEGEGEGEESSSEESGGRRKEAEALGEDARAPQGLSKKQQEASGVAMKKEKLEKKQGTRLRKQGAKANKFDAEAAGKKANKKNGLLH</sequence>
<dbReference type="GeneID" id="17266963"/>